<dbReference type="CDD" id="cd05251">
    <property type="entry name" value="NmrA_like_SDR_a"/>
    <property type="match status" value="1"/>
</dbReference>
<evidence type="ECO:0000259" key="3">
    <source>
        <dbReference type="Pfam" id="PF05368"/>
    </source>
</evidence>
<dbReference type="GeneID" id="67009714"/>
<dbReference type="Pfam" id="PF05368">
    <property type="entry name" value="NmrA"/>
    <property type="match status" value="1"/>
</dbReference>
<dbReference type="Gene3D" id="3.90.25.10">
    <property type="entry name" value="UDP-galactose 4-epimerase, domain 1"/>
    <property type="match status" value="1"/>
</dbReference>
<evidence type="ECO:0000313" key="4">
    <source>
        <dbReference type="EMBL" id="GIJ92129.1"/>
    </source>
</evidence>
<dbReference type="InterPro" id="IPR036291">
    <property type="entry name" value="NAD(P)-bd_dom_sf"/>
</dbReference>
<dbReference type="GO" id="GO:0005634">
    <property type="term" value="C:nucleus"/>
    <property type="evidence" value="ECO:0007669"/>
    <property type="project" value="TreeGrafter"/>
</dbReference>
<reference evidence="4 5" key="1">
    <citation type="submission" date="2018-10" db="EMBL/GenBank/DDBJ databases">
        <title>Pan-genome distribution and transcriptional activeness of fungal secondary metabolism genes in Aspergillus section Fumigati.</title>
        <authorList>
            <person name="Takahashi H."/>
            <person name="Umemura M."/>
            <person name="Ninomiya A."/>
            <person name="Kusuya Y."/>
            <person name="Urayama S."/>
            <person name="Shimizu M."/>
            <person name="Watanabe A."/>
            <person name="Kamei K."/>
            <person name="Yaguchi T."/>
            <person name="Hagiwara D."/>
        </authorList>
    </citation>
    <scope>NUCLEOTIDE SEQUENCE [LARGE SCALE GENOMIC DNA]</scope>
    <source>
        <strain evidence="4 5">IFM 55266</strain>
    </source>
</reference>
<dbReference type="Proteomes" id="UP001043456">
    <property type="component" value="Unassembled WGS sequence"/>
</dbReference>
<comment type="caution">
    <text evidence="4">The sequence shown here is derived from an EMBL/GenBank/DDBJ whole genome shotgun (WGS) entry which is preliminary data.</text>
</comment>
<keyword evidence="5" id="KW-1185">Reference proteome</keyword>
<keyword evidence="2" id="KW-0521">NADP</keyword>
<sequence>MSKLITVFGATGNQGGSVIRAILADPSLSKEFKIRGVTRDPSKPAAKELAAQGVELMSADMSAVEAVAPALKDAHTVFLVTNYWESVSHDVEYQQGKNVTDAAKAAGVSHLIFSSLINVTEASKGALPNVPHFDGKAEIAKYIRASGVPATFVMPGYFMSNLIQSLQKQEDGSYQMYLPISNAARFPLFDVVNDTGKFVVAAIKKRSSVLGKDIYEAADYYSPSRIVSEFTEVTGKKASWFQIPGDKYKSFLPPPVAQELLENHLLLEGTGYYAGADLKDSLNLLEQKPTMWKEFVAQNVAKFLD</sequence>
<comment type="similarity">
    <text evidence="1">Belongs to the NmrA-type oxidoreductase family.</text>
</comment>
<protein>
    <recommendedName>
        <fullName evidence="3">NmrA-like domain-containing protein</fullName>
    </recommendedName>
</protein>
<dbReference type="AlphaFoldDB" id="A0A9P3BQL6"/>
<name>A0A9P3BQL6_9EURO</name>
<evidence type="ECO:0000256" key="1">
    <source>
        <dbReference type="ARBA" id="ARBA00006328"/>
    </source>
</evidence>
<feature type="domain" description="NmrA-like" evidence="3">
    <location>
        <begin position="1"/>
        <end position="295"/>
    </location>
</feature>
<accession>A0A9P3BQL6</accession>
<dbReference type="PANTHER" id="PTHR42748:SF31">
    <property type="entry name" value="NMRA-LIKE DOMAIN-CONTAINING PROTEIN-RELATED"/>
    <property type="match status" value="1"/>
</dbReference>
<dbReference type="Gene3D" id="3.40.50.720">
    <property type="entry name" value="NAD(P)-binding Rossmann-like Domain"/>
    <property type="match status" value="1"/>
</dbReference>
<dbReference type="RefSeq" id="XP_043162875.1">
    <property type="nucleotide sequence ID" value="XM_043306940.1"/>
</dbReference>
<evidence type="ECO:0000256" key="2">
    <source>
        <dbReference type="ARBA" id="ARBA00022857"/>
    </source>
</evidence>
<gene>
    <name evidence="4" type="ORF">Asppvi_011105</name>
</gene>
<proteinExistence type="inferred from homology"/>
<dbReference type="InterPro" id="IPR008030">
    <property type="entry name" value="NmrA-like"/>
</dbReference>
<organism evidence="4 5">
    <name type="scientific">Aspergillus pseudoviridinutans</name>
    <dbReference type="NCBI Taxonomy" id="1517512"/>
    <lineage>
        <taxon>Eukaryota</taxon>
        <taxon>Fungi</taxon>
        <taxon>Dikarya</taxon>
        <taxon>Ascomycota</taxon>
        <taxon>Pezizomycotina</taxon>
        <taxon>Eurotiomycetes</taxon>
        <taxon>Eurotiomycetidae</taxon>
        <taxon>Eurotiales</taxon>
        <taxon>Aspergillaceae</taxon>
        <taxon>Aspergillus</taxon>
        <taxon>Aspergillus subgen. Fumigati</taxon>
    </lineage>
</organism>
<evidence type="ECO:0000313" key="5">
    <source>
        <dbReference type="Proteomes" id="UP001043456"/>
    </source>
</evidence>
<dbReference type="EMBL" id="BHVY01000009">
    <property type="protein sequence ID" value="GIJ92129.1"/>
    <property type="molecule type" value="Genomic_DNA"/>
</dbReference>
<dbReference type="PANTHER" id="PTHR42748">
    <property type="entry name" value="NITROGEN METABOLITE REPRESSION PROTEIN NMRA FAMILY MEMBER"/>
    <property type="match status" value="1"/>
</dbReference>
<dbReference type="OrthoDB" id="3358371at2759"/>
<dbReference type="InterPro" id="IPR051164">
    <property type="entry name" value="NmrA-like_oxidored"/>
</dbReference>
<dbReference type="SUPFAM" id="SSF51735">
    <property type="entry name" value="NAD(P)-binding Rossmann-fold domains"/>
    <property type="match status" value="1"/>
</dbReference>